<protein>
    <submittedName>
        <fullName evidence="1">Nudix hydrolase domain-containing protein</fullName>
    </submittedName>
</protein>
<name>H2EF95_9VIRU</name>
<proteinExistence type="predicted"/>
<accession>H2EF95</accession>
<gene>
    <name evidence="1" type="ORF">mv_R958</name>
</gene>
<dbReference type="EMBL" id="JN885999">
    <property type="protein sequence ID" value="AEX63160.1"/>
    <property type="molecule type" value="Genomic_DNA"/>
</dbReference>
<evidence type="ECO:0000313" key="1">
    <source>
        <dbReference type="EMBL" id="AEX63160.1"/>
    </source>
</evidence>
<dbReference type="GO" id="GO:0016787">
    <property type="term" value="F:hydrolase activity"/>
    <property type="evidence" value="ECO:0007669"/>
    <property type="project" value="UniProtKB-KW"/>
</dbReference>
<dbReference type="Gene3D" id="3.90.79.10">
    <property type="entry name" value="Nucleoside Triphosphate Pyrophosphohydrolase"/>
    <property type="match status" value="1"/>
</dbReference>
<keyword evidence="1" id="KW-0378">Hydrolase</keyword>
<dbReference type="SUPFAM" id="SSF55811">
    <property type="entry name" value="Nudix"/>
    <property type="match status" value="1"/>
</dbReference>
<dbReference type="InterPro" id="IPR015797">
    <property type="entry name" value="NUDIX_hydrolase-like_dom_sf"/>
</dbReference>
<reference evidence="1" key="1">
    <citation type="submission" date="2011-10" db="EMBL/GenBank/DDBJ databases">
        <title>Provirophages and transpovirons: unique mobilome of giant viruses.</title>
        <authorList>
            <person name="Desnues C."/>
            <person name="LaScola B."/>
            <person name="Yutin N."/>
            <person name="Fournous G."/>
            <person name="Koonin E."/>
            <person name="Raoult D."/>
        </authorList>
    </citation>
    <scope>NUCLEOTIDE SEQUENCE</scope>
    <source>
        <strain evidence="1">Mv13-mv</strain>
    </source>
</reference>
<sequence>MICGAALMDRDNRLCIVKEKKSGLWGLPKGRKSSEDITAYACACRKIRQELLLDVEDEEFNCCEMQGIKSGKYTIFIMKTDIVYTKIDTRISKNLSEIHWIPINFILSDSRMNPNKYNKIIHIFKNFYPGNDNYFIKVVFRNCKRYETPLVNQLKN</sequence>
<organism evidence="1">
    <name type="scientific">Moumouvirus sp. 'Monve'</name>
    <dbReference type="NCBI Taxonomy" id="1128131"/>
    <lineage>
        <taxon>Viruses</taxon>
        <taxon>Varidnaviria</taxon>
        <taxon>Bamfordvirae</taxon>
        <taxon>Nucleocytoviricota</taxon>
        <taxon>Megaviricetes</taxon>
        <taxon>Imitervirales</taxon>
        <taxon>Mimiviridae</taxon>
        <taxon>Megamimivirinae</taxon>
        <taxon>Moumouvirus</taxon>
    </lineage>
</organism>